<proteinExistence type="predicted"/>
<organism evidence="2 3">
    <name type="scientific">Streptomyces inhibens</name>
    <dbReference type="NCBI Taxonomy" id="2293571"/>
    <lineage>
        <taxon>Bacteria</taxon>
        <taxon>Bacillati</taxon>
        <taxon>Actinomycetota</taxon>
        <taxon>Actinomycetes</taxon>
        <taxon>Kitasatosporales</taxon>
        <taxon>Streptomycetaceae</taxon>
        <taxon>Streptomyces</taxon>
    </lineage>
</organism>
<dbReference type="Pfam" id="PF04149">
    <property type="entry name" value="DUF397"/>
    <property type="match status" value="1"/>
</dbReference>
<feature type="domain" description="DUF397" evidence="1">
    <location>
        <begin position="8"/>
        <end position="60"/>
    </location>
</feature>
<reference evidence="2 3" key="1">
    <citation type="submission" date="2018-08" db="EMBL/GenBank/DDBJ databases">
        <title>Streptomyces NEAU-D10 sp. nov., a novel Actinomycete isolated from soil.</title>
        <authorList>
            <person name="Jin L."/>
        </authorList>
    </citation>
    <scope>NUCLEOTIDE SEQUENCE [LARGE SCALE GENOMIC DNA]</scope>
    <source>
        <strain evidence="2 3">NEAU-D10</strain>
    </source>
</reference>
<dbReference type="EMBL" id="QUAC01000481">
    <property type="protein sequence ID" value="REK84582.1"/>
    <property type="molecule type" value="Genomic_DNA"/>
</dbReference>
<accession>A0A371PQ10</accession>
<evidence type="ECO:0000313" key="2">
    <source>
        <dbReference type="EMBL" id="REK84582.1"/>
    </source>
</evidence>
<dbReference type="OrthoDB" id="4327125at2"/>
<dbReference type="InterPro" id="IPR007278">
    <property type="entry name" value="DUF397"/>
</dbReference>
<keyword evidence="3" id="KW-1185">Reference proteome</keyword>
<evidence type="ECO:0000313" key="3">
    <source>
        <dbReference type="Proteomes" id="UP000262477"/>
    </source>
</evidence>
<dbReference type="AlphaFoldDB" id="A0A371PQ10"/>
<protein>
    <submittedName>
        <fullName evidence="2">DUF397 domain-containing protein</fullName>
    </submittedName>
</protein>
<sequence length="70" mass="7464">MKPEIVSEFRKPSYSNQQGDCVEVAHTADGGRVVRDSKELDGGALFCPPSQWTSFLGAVKAGQVPAAGER</sequence>
<comment type="caution">
    <text evidence="2">The sequence shown here is derived from an EMBL/GenBank/DDBJ whole genome shotgun (WGS) entry which is preliminary data.</text>
</comment>
<name>A0A371PQ10_STRIH</name>
<gene>
    <name evidence="2" type="ORF">DY245_42605</name>
</gene>
<dbReference type="Proteomes" id="UP000262477">
    <property type="component" value="Unassembled WGS sequence"/>
</dbReference>
<evidence type="ECO:0000259" key="1">
    <source>
        <dbReference type="Pfam" id="PF04149"/>
    </source>
</evidence>